<comment type="caution">
    <text evidence="3">The sequence shown here is derived from an EMBL/GenBank/DDBJ whole genome shotgun (WGS) entry which is preliminary data.</text>
</comment>
<dbReference type="SUPFAM" id="SSF69118">
    <property type="entry name" value="AhpD-like"/>
    <property type="match status" value="1"/>
</dbReference>
<organism evidence="3 4">
    <name type="scientific">Cellulosimicrobium cellulans</name>
    <name type="common">Arthrobacter luteus</name>
    <dbReference type="NCBI Taxonomy" id="1710"/>
    <lineage>
        <taxon>Bacteria</taxon>
        <taxon>Bacillati</taxon>
        <taxon>Actinomycetota</taxon>
        <taxon>Actinomycetes</taxon>
        <taxon>Micrococcales</taxon>
        <taxon>Promicromonosporaceae</taxon>
        <taxon>Cellulosimicrobium</taxon>
    </lineage>
</organism>
<name>A0AAV5PBV3_CELCE</name>
<dbReference type="InterPro" id="IPR003779">
    <property type="entry name" value="CMD-like"/>
</dbReference>
<dbReference type="Pfam" id="PF02627">
    <property type="entry name" value="CMD"/>
    <property type="match status" value="1"/>
</dbReference>
<reference evidence="3" key="1">
    <citation type="submission" date="2023-03" db="EMBL/GenBank/DDBJ databases">
        <title>Cellulosimicrobium cellulans NBRC 103059.</title>
        <authorList>
            <person name="Ichikawa N."/>
            <person name="Sato H."/>
            <person name="Tonouchi N."/>
        </authorList>
    </citation>
    <scope>NUCLEOTIDE SEQUENCE</scope>
    <source>
        <strain evidence="3">NBRC 103059</strain>
    </source>
</reference>
<dbReference type="PANTHER" id="PTHR33570">
    <property type="entry name" value="4-CARBOXYMUCONOLACTONE DECARBOXYLASE FAMILY PROTEIN"/>
    <property type="match status" value="1"/>
</dbReference>
<protein>
    <submittedName>
        <fullName evidence="3">4-carboxymuconolactone decarboxylase</fullName>
    </submittedName>
</protein>
<sequence>MPPPKRDRWRETVDRDRRASSTLLRVTQGNSTDDRPTTRAERYEHGRAVFGAVNEAAPGAIAEALADVSPELEHQISAWAYGEMYARPHLEPRDRQLVTLGMLAALGGCEAQLDIHVGTALDVGLTPREIVEALLQSAVYCGFPRALNATAVAKEVFGRRGLLPVE</sequence>
<dbReference type="GO" id="GO:0051920">
    <property type="term" value="F:peroxiredoxin activity"/>
    <property type="evidence" value="ECO:0007669"/>
    <property type="project" value="InterPro"/>
</dbReference>
<feature type="region of interest" description="Disordered" evidence="1">
    <location>
        <begin position="1"/>
        <end position="39"/>
    </location>
</feature>
<dbReference type="InterPro" id="IPR029032">
    <property type="entry name" value="AhpD-like"/>
</dbReference>
<evidence type="ECO:0000313" key="4">
    <source>
        <dbReference type="Proteomes" id="UP001165168"/>
    </source>
</evidence>
<feature type="domain" description="Carboxymuconolactone decarboxylase-like" evidence="2">
    <location>
        <begin position="70"/>
        <end position="155"/>
    </location>
</feature>
<proteinExistence type="predicted"/>
<evidence type="ECO:0000256" key="1">
    <source>
        <dbReference type="SAM" id="MobiDB-lite"/>
    </source>
</evidence>
<evidence type="ECO:0000313" key="3">
    <source>
        <dbReference type="EMBL" id="GLY58867.1"/>
    </source>
</evidence>
<accession>A0AAV5PBV3</accession>
<feature type="compositionally biased region" description="Polar residues" evidence="1">
    <location>
        <begin position="20"/>
        <end position="31"/>
    </location>
</feature>
<evidence type="ECO:0000259" key="2">
    <source>
        <dbReference type="Pfam" id="PF02627"/>
    </source>
</evidence>
<dbReference type="AlphaFoldDB" id="A0AAV5PBV3"/>
<dbReference type="InterPro" id="IPR052512">
    <property type="entry name" value="4CMD/NDH-1_regulator"/>
</dbReference>
<dbReference type="PANTHER" id="PTHR33570:SF10">
    <property type="entry name" value="GAMMA-CARBOXYMUCONOLACTONE DECARBOXYLASE"/>
    <property type="match status" value="1"/>
</dbReference>
<dbReference type="EMBL" id="BSTG01000005">
    <property type="protein sequence ID" value="GLY58867.1"/>
    <property type="molecule type" value="Genomic_DNA"/>
</dbReference>
<dbReference type="Proteomes" id="UP001165168">
    <property type="component" value="Unassembled WGS sequence"/>
</dbReference>
<dbReference type="Gene3D" id="1.20.1290.10">
    <property type="entry name" value="AhpD-like"/>
    <property type="match status" value="1"/>
</dbReference>
<gene>
    <name evidence="3" type="primary">pcaC</name>
    <name evidence="3" type="ORF">Ccel01_34690</name>
</gene>
<feature type="compositionally biased region" description="Basic and acidic residues" evidence="1">
    <location>
        <begin position="1"/>
        <end position="19"/>
    </location>
</feature>